<sequence length="395" mass="40877">MLLPLIAPALFAASVVADSVNTYSQQVCRTALKPLQGSGGTTTQSTTQYLTKTVTQTITPTATITPTSTTLTKKTTTTKWSTQTLPQSTSTFSTTLSFTITSSAYTTLISTLTSSVSSTTTSTFTTTTIQPSPGFVAISSALAADGHAAAKRARRGAEVASSEPVSGEIQERATQQKIICGNDGTINYDPPQYKGSVTCNRRVQIVTTKTVTTTAKTTKTIQAPRGTVTQTSTSTKTSTTITRPPVASTTITISTTSTLSTTFTESSTTTTSITSVSTIYQPQPTYYAACGPSNTVSYVDNTRIANIAATNPDNGFSFGSGATSAYECCVQCLLSGTCGASTWHPAAGVCYFFPFGTSGTCSATEEVGTFAKGSGSATVGFVVSNSNCGEIEFAG</sequence>
<dbReference type="AlphaFoldDB" id="A0A2G5IC85"/>
<evidence type="ECO:0000256" key="1">
    <source>
        <dbReference type="SAM" id="SignalP"/>
    </source>
</evidence>
<evidence type="ECO:0000313" key="2">
    <source>
        <dbReference type="EMBL" id="PIB02134.1"/>
    </source>
</evidence>
<dbReference type="EMBL" id="CP134184">
    <property type="protein sequence ID" value="WPA95929.1"/>
    <property type="molecule type" value="Genomic_DNA"/>
</dbReference>
<name>A0A2G5IC85_CERBT</name>
<keyword evidence="5" id="KW-1185">Reference proteome</keyword>
<reference evidence="2 4" key="1">
    <citation type="submission" date="2015-10" db="EMBL/GenBank/DDBJ databases">
        <title>The cercosporin biosynthetic gene cluster was horizontally transferred to several fungal lineages and shown to be expanded in Cercospora beticola based on microsynteny with recipient genomes.</title>
        <authorList>
            <person name="De Jonge R."/>
            <person name="Ebert M.K."/>
            <person name="Suttle J.C."/>
            <person name="Jurick Ii W.M."/>
            <person name="Secor G.A."/>
            <person name="Thomma B.P."/>
            <person name="Van De Peer Y."/>
            <person name="Bolton M.D."/>
        </authorList>
    </citation>
    <scope>NUCLEOTIDE SEQUENCE [LARGE SCALE GENOMIC DNA]</scope>
    <source>
        <strain evidence="2 4">09-40</strain>
    </source>
</reference>
<evidence type="ECO:0000313" key="4">
    <source>
        <dbReference type="Proteomes" id="UP000230605"/>
    </source>
</evidence>
<protein>
    <recommendedName>
        <fullName evidence="6">Apple domain-containing protein</fullName>
    </recommendedName>
</protein>
<organism evidence="2 4">
    <name type="scientific">Cercospora beticola</name>
    <name type="common">Sugarbeet leaf spot fungus</name>
    <dbReference type="NCBI Taxonomy" id="122368"/>
    <lineage>
        <taxon>Eukaryota</taxon>
        <taxon>Fungi</taxon>
        <taxon>Dikarya</taxon>
        <taxon>Ascomycota</taxon>
        <taxon>Pezizomycotina</taxon>
        <taxon>Dothideomycetes</taxon>
        <taxon>Dothideomycetidae</taxon>
        <taxon>Mycosphaerellales</taxon>
        <taxon>Mycosphaerellaceae</taxon>
        <taxon>Cercospora</taxon>
    </lineage>
</organism>
<evidence type="ECO:0000313" key="5">
    <source>
        <dbReference type="Proteomes" id="UP001302367"/>
    </source>
</evidence>
<gene>
    <name evidence="2" type="ORF">CB0940_00511</name>
    <name evidence="3" type="ORF">RHO25_000533</name>
</gene>
<dbReference type="Proteomes" id="UP001302367">
    <property type="component" value="Chromosome 1"/>
</dbReference>
<feature type="signal peptide" evidence="1">
    <location>
        <begin position="1"/>
        <end position="17"/>
    </location>
</feature>
<reference evidence="3 5" key="2">
    <citation type="submission" date="2023-09" db="EMBL/GenBank/DDBJ databases">
        <title>Complete-Gapless Cercospora beticola genome.</title>
        <authorList>
            <person name="Wyatt N.A."/>
            <person name="Spanner R.E."/>
            <person name="Bolton M.D."/>
        </authorList>
    </citation>
    <scope>NUCLEOTIDE SEQUENCE [LARGE SCALE GENOMIC DNA]</scope>
    <source>
        <strain evidence="3">Cb09-40</strain>
    </source>
</reference>
<dbReference type="EMBL" id="LKMD01000100">
    <property type="protein sequence ID" value="PIB02134.1"/>
    <property type="molecule type" value="Genomic_DNA"/>
</dbReference>
<dbReference type="OrthoDB" id="5428787at2759"/>
<accession>A0A2G5IC85</accession>
<dbReference type="Proteomes" id="UP000230605">
    <property type="component" value="Chromosome 1"/>
</dbReference>
<keyword evidence="1" id="KW-0732">Signal</keyword>
<evidence type="ECO:0008006" key="6">
    <source>
        <dbReference type="Google" id="ProtNLM"/>
    </source>
</evidence>
<proteinExistence type="predicted"/>
<feature type="chain" id="PRO_5013969242" description="Apple domain-containing protein" evidence="1">
    <location>
        <begin position="18"/>
        <end position="395"/>
    </location>
</feature>
<evidence type="ECO:0000313" key="3">
    <source>
        <dbReference type="EMBL" id="WPA95929.1"/>
    </source>
</evidence>